<keyword evidence="4" id="KW-1185">Reference proteome</keyword>
<evidence type="ECO:0000259" key="2">
    <source>
        <dbReference type="PROSITE" id="PS50110"/>
    </source>
</evidence>
<evidence type="ECO:0000256" key="1">
    <source>
        <dbReference type="PROSITE-ProRule" id="PRU00169"/>
    </source>
</evidence>
<dbReference type="AlphaFoldDB" id="W4MBQ2"/>
<dbReference type="Pfam" id="PF00072">
    <property type="entry name" value="Response_reg"/>
    <property type="match status" value="1"/>
</dbReference>
<dbReference type="HOGENOM" id="CLU_000445_69_17_7"/>
<comment type="caution">
    <text evidence="3">The sequence shown here is derived from an EMBL/GenBank/DDBJ whole genome shotgun (WGS) entry which is preliminary data.</text>
</comment>
<sequence length="147" mass="16947">MTEHEIEILLIEDNPDDIELTLHALQRHQLANRVEVVRDGAEALEFLFCVGAYAHRRIDTPPKLVLLDLKLPKVNGLEVLRQLKADPRTRMIPITVLTSSREDHDINESYQLGVNSYIVKPVDFVQFADAVRQLELYWLVINQPPTR</sequence>
<dbReference type="GO" id="GO:0000160">
    <property type="term" value="P:phosphorelay signal transduction system"/>
    <property type="evidence" value="ECO:0007669"/>
    <property type="project" value="InterPro"/>
</dbReference>
<gene>
    <name evidence="3" type="ORF">ETSY2_11915</name>
</gene>
<evidence type="ECO:0000313" key="4">
    <source>
        <dbReference type="Proteomes" id="UP000019140"/>
    </source>
</evidence>
<protein>
    <submittedName>
        <fullName evidence="3">Chemotaxis protein CheY</fullName>
    </submittedName>
</protein>
<accession>W4MBQ2</accession>
<dbReference type="PROSITE" id="PS50110">
    <property type="entry name" value="RESPONSE_REGULATORY"/>
    <property type="match status" value="1"/>
</dbReference>
<dbReference type="EMBL" id="AZHX01000481">
    <property type="protein sequence ID" value="ETX07311.1"/>
    <property type="molecule type" value="Genomic_DNA"/>
</dbReference>
<dbReference type="InterPro" id="IPR001789">
    <property type="entry name" value="Sig_transdc_resp-reg_receiver"/>
</dbReference>
<dbReference type="SMART" id="SM00448">
    <property type="entry name" value="REC"/>
    <property type="match status" value="1"/>
</dbReference>
<dbReference type="Gene3D" id="3.40.50.2300">
    <property type="match status" value="1"/>
</dbReference>
<dbReference type="InterPro" id="IPR011006">
    <property type="entry name" value="CheY-like_superfamily"/>
</dbReference>
<dbReference type="PATRIC" id="fig|1429439.4.peg.2047"/>
<reference evidence="3 4" key="1">
    <citation type="journal article" date="2014" name="Nature">
        <title>An environmental bacterial taxon with a large and distinct metabolic repertoire.</title>
        <authorList>
            <person name="Wilson M.C."/>
            <person name="Mori T."/>
            <person name="Ruckert C."/>
            <person name="Uria A.R."/>
            <person name="Helf M.J."/>
            <person name="Takada K."/>
            <person name="Gernert C."/>
            <person name="Steffens U.A."/>
            <person name="Heycke N."/>
            <person name="Schmitt S."/>
            <person name="Rinke C."/>
            <person name="Helfrich E.J."/>
            <person name="Brachmann A.O."/>
            <person name="Gurgui C."/>
            <person name="Wakimoto T."/>
            <person name="Kracht M."/>
            <person name="Crusemann M."/>
            <person name="Hentschel U."/>
            <person name="Abe I."/>
            <person name="Matsunaga S."/>
            <person name="Kalinowski J."/>
            <person name="Takeyama H."/>
            <person name="Piel J."/>
        </authorList>
    </citation>
    <scope>NUCLEOTIDE SEQUENCE [LARGE SCALE GENOMIC DNA]</scope>
    <source>
        <strain evidence="4">TSY2</strain>
    </source>
</reference>
<dbReference type="Proteomes" id="UP000019140">
    <property type="component" value="Unassembled WGS sequence"/>
</dbReference>
<dbReference type="PANTHER" id="PTHR44520">
    <property type="entry name" value="RESPONSE REGULATOR RCP1-RELATED"/>
    <property type="match status" value="1"/>
</dbReference>
<evidence type="ECO:0000313" key="3">
    <source>
        <dbReference type="EMBL" id="ETX07311.1"/>
    </source>
</evidence>
<keyword evidence="1" id="KW-0597">Phosphoprotein</keyword>
<feature type="domain" description="Response regulatory" evidence="2">
    <location>
        <begin position="7"/>
        <end position="135"/>
    </location>
</feature>
<dbReference type="SUPFAM" id="SSF52172">
    <property type="entry name" value="CheY-like"/>
    <property type="match status" value="1"/>
</dbReference>
<organism evidence="3 4">
    <name type="scientific">Candidatus Entotheonella gemina</name>
    <dbReference type="NCBI Taxonomy" id="1429439"/>
    <lineage>
        <taxon>Bacteria</taxon>
        <taxon>Pseudomonadati</taxon>
        <taxon>Nitrospinota/Tectimicrobiota group</taxon>
        <taxon>Candidatus Tectimicrobiota</taxon>
        <taxon>Candidatus Entotheonellia</taxon>
        <taxon>Candidatus Entotheonellales</taxon>
        <taxon>Candidatus Entotheonellaceae</taxon>
        <taxon>Candidatus Entotheonella</taxon>
    </lineage>
</organism>
<dbReference type="InterPro" id="IPR052893">
    <property type="entry name" value="TCS_response_regulator"/>
</dbReference>
<feature type="modified residue" description="4-aspartylphosphate" evidence="1">
    <location>
        <position position="68"/>
    </location>
</feature>
<dbReference type="CDD" id="cd17557">
    <property type="entry name" value="REC_Rcp-like"/>
    <property type="match status" value="1"/>
</dbReference>
<proteinExistence type="predicted"/>
<name>W4MBQ2_9BACT</name>
<dbReference type="PANTHER" id="PTHR44520:SF1">
    <property type="entry name" value="TWO-COMPONENT SYSTEM REGULATORY PROTEIN"/>
    <property type="match status" value="1"/>
</dbReference>